<feature type="transmembrane region" description="Helical" evidence="6">
    <location>
        <begin position="86"/>
        <end position="105"/>
    </location>
</feature>
<evidence type="ECO:0000256" key="2">
    <source>
        <dbReference type="ARBA" id="ARBA00012438"/>
    </source>
</evidence>
<keyword evidence="6" id="KW-0812">Transmembrane</keyword>
<dbReference type="RefSeq" id="WP_119758493.1">
    <property type="nucleotide sequence ID" value="NZ_CP032382.1"/>
</dbReference>
<dbReference type="GO" id="GO:0030295">
    <property type="term" value="F:protein kinase activator activity"/>
    <property type="evidence" value="ECO:0007669"/>
    <property type="project" value="TreeGrafter"/>
</dbReference>
<reference evidence="9" key="1">
    <citation type="submission" date="2018-09" db="EMBL/GenBank/DDBJ databases">
        <title>Chryseolinea sp. KIS68-18 isolated from soil.</title>
        <authorList>
            <person name="Weon H.-Y."/>
            <person name="Kwon S.-W."/>
            <person name="Lee S.A."/>
        </authorList>
    </citation>
    <scope>NUCLEOTIDE SEQUENCE [LARGE SCALE GENOMIC DNA]</scope>
    <source>
        <strain evidence="9">KIS68-18</strain>
    </source>
</reference>
<dbReference type="Proteomes" id="UP000266183">
    <property type="component" value="Chromosome"/>
</dbReference>
<proteinExistence type="predicted"/>
<feature type="transmembrane region" description="Helical" evidence="6">
    <location>
        <begin position="33"/>
        <end position="54"/>
    </location>
</feature>
<keyword evidence="9" id="KW-1185">Reference proteome</keyword>
<dbReference type="Pfam" id="PF00512">
    <property type="entry name" value="HisKA"/>
    <property type="match status" value="1"/>
</dbReference>
<dbReference type="InterPro" id="IPR036097">
    <property type="entry name" value="HisK_dim/P_sf"/>
</dbReference>
<evidence type="ECO:0000256" key="5">
    <source>
        <dbReference type="SAM" id="Coils"/>
    </source>
</evidence>
<accession>A0A385STS0</accession>
<dbReference type="InterPro" id="IPR003661">
    <property type="entry name" value="HisK_dim/P_dom"/>
</dbReference>
<dbReference type="AlphaFoldDB" id="A0A385STS0"/>
<dbReference type="SUPFAM" id="SSF144266">
    <property type="entry name" value="MPN010-like"/>
    <property type="match status" value="1"/>
</dbReference>
<dbReference type="PANTHER" id="PTHR42878">
    <property type="entry name" value="TWO-COMPONENT HISTIDINE KINASE"/>
    <property type="match status" value="1"/>
</dbReference>
<feature type="transmembrane region" description="Helical" evidence="6">
    <location>
        <begin position="166"/>
        <end position="185"/>
    </location>
</feature>
<sequence length="327" mass="37072">MKKFKPPLQEEALISQVPSASWKYELEKSSTKYHIVAAWAAIIFDPLFAITDYFNIPASWQYVFSIRVFVSLVTLSTLYLRKRYYLPSYIIAVVPFLLISLQNAYTYSLIGDANLVGHNLNYTALLIGAALFVAWDWPYSVVLTTLSLVATAYFIQQNPALELNAFFVKGGLILLSSFAFMTMLIQTRYNLTIREIKARLALQKSNEEIQAQNDEIQTQNEEIKAQNQEIQAQGEEIRGINENLENLVNERTAELEKKNKALEEYAFINAHKLRSPVASILGLINLLKKLPTTKEGQDVLDHLQSSADKLDEIVSSITKAIERGDKK</sequence>
<dbReference type="OrthoDB" id="851424at2"/>
<keyword evidence="5" id="KW-0175">Coiled coil</keyword>
<feature type="domain" description="Signal transduction histidine kinase dimerisation/phosphoacceptor" evidence="7">
    <location>
        <begin position="270"/>
        <end position="317"/>
    </location>
</feature>
<dbReference type="KEGG" id="chk:D4L85_33725"/>
<feature type="coiled-coil region" evidence="5">
    <location>
        <begin position="199"/>
        <end position="264"/>
    </location>
</feature>
<keyword evidence="4" id="KW-0418">Kinase</keyword>
<dbReference type="PANTHER" id="PTHR42878:SF15">
    <property type="entry name" value="BACTERIOPHYTOCHROME"/>
    <property type="match status" value="1"/>
</dbReference>
<organism evidence="8 9">
    <name type="scientific">Chryseolinea soli</name>
    <dbReference type="NCBI Taxonomy" id="2321403"/>
    <lineage>
        <taxon>Bacteria</taxon>
        <taxon>Pseudomonadati</taxon>
        <taxon>Bacteroidota</taxon>
        <taxon>Cytophagia</taxon>
        <taxon>Cytophagales</taxon>
        <taxon>Fulvivirgaceae</taxon>
        <taxon>Chryseolinea</taxon>
    </lineage>
</organism>
<dbReference type="EMBL" id="CP032382">
    <property type="protein sequence ID" value="AYB35243.1"/>
    <property type="molecule type" value="Genomic_DNA"/>
</dbReference>
<dbReference type="EC" id="2.7.13.3" evidence="2"/>
<dbReference type="GO" id="GO:0000156">
    <property type="term" value="F:phosphorelay response regulator activity"/>
    <property type="evidence" value="ECO:0007669"/>
    <property type="project" value="TreeGrafter"/>
</dbReference>
<evidence type="ECO:0000256" key="6">
    <source>
        <dbReference type="SAM" id="Phobius"/>
    </source>
</evidence>
<comment type="catalytic activity">
    <reaction evidence="1">
        <text>ATP + protein L-histidine = ADP + protein N-phospho-L-histidine.</text>
        <dbReference type="EC" id="2.7.13.3"/>
    </reaction>
</comment>
<dbReference type="InterPro" id="IPR050351">
    <property type="entry name" value="BphY/WalK/GraS-like"/>
</dbReference>
<keyword evidence="6" id="KW-0472">Membrane</keyword>
<keyword evidence="6" id="KW-1133">Transmembrane helix</keyword>
<dbReference type="Gene3D" id="1.10.287.130">
    <property type="match status" value="1"/>
</dbReference>
<dbReference type="SUPFAM" id="SSF47384">
    <property type="entry name" value="Homodimeric domain of signal transducing histidine kinase"/>
    <property type="match status" value="1"/>
</dbReference>
<gene>
    <name evidence="8" type="ORF">D4L85_33725</name>
</gene>
<evidence type="ECO:0000256" key="3">
    <source>
        <dbReference type="ARBA" id="ARBA00022679"/>
    </source>
</evidence>
<evidence type="ECO:0000313" key="9">
    <source>
        <dbReference type="Proteomes" id="UP000266183"/>
    </source>
</evidence>
<protein>
    <recommendedName>
        <fullName evidence="2">histidine kinase</fullName>
        <ecNumber evidence="2">2.7.13.3</ecNumber>
    </recommendedName>
</protein>
<dbReference type="CDD" id="cd00082">
    <property type="entry name" value="HisKA"/>
    <property type="match status" value="1"/>
</dbReference>
<evidence type="ECO:0000259" key="7">
    <source>
        <dbReference type="Pfam" id="PF00512"/>
    </source>
</evidence>
<evidence type="ECO:0000256" key="4">
    <source>
        <dbReference type="ARBA" id="ARBA00022777"/>
    </source>
</evidence>
<dbReference type="GO" id="GO:0007234">
    <property type="term" value="P:osmosensory signaling via phosphorelay pathway"/>
    <property type="evidence" value="ECO:0007669"/>
    <property type="project" value="TreeGrafter"/>
</dbReference>
<feature type="transmembrane region" description="Helical" evidence="6">
    <location>
        <begin position="60"/>
        <end position="79"/>
    </location>
</feature>
<keyword evidence="3" id="KW-0808">Transferase</keyword>
<name>A0A385STS0_9BACT</name>
<dbReference type="GO" id="GO:0000155">
    <property type="term" value="F:phosphorelay sensor kinase activity"/>
    <property type="evidence" value="ECO:0007669"/>
    <property type="project" value="InterPro"/>
</dbReference>
<evidence type="ECO:0000256" key="1">
    <source>
        <dbReference type="ARBA" id="ARBA00000085"/>
    </source>
</evidence>
<evidence type="ECO:0000313" key="8">
    <source>
        <dbReference type="EMBL" id="AYB35243.1"/>
    </source>
</evidence>
<feature type="transmembrane region" description="Helical" evidence="6">
    <location>
        <begin position="125"/>
        <end position="154"/>
    </location>
</feature>